<evidence type="ECO:0000313" key="1">
    <source>
        <dbReference type="EMBL" id="MCP1673425.1"/>
    </source>
</evidence>
<evidence type="ECO:0000313" key="2">
    <source>
        <dbReference type="Proteomes" id="UP001205843"/>
    </source>
</evidence>
<dbReference type="Pfam" id="PF04955">
    <property type="entry name" value="HupE_UreJ"/>
    <property type="match status" value="1"/>
</dbReference>
<name>A0AAE3G0U4_9GAMM</name>
<dbReference type="InterPro" id="IPR007038">
    <property type="entry name" value="HupE_UreJ"/>
</dbReference>
<dbReference type="EMBL" id="JALJXV010000001">
    <property type="protein sequence ID" value="MCP1673425.1"/>
    <property type="molecule type" value="Genomic_DNA"/>
</dbReference>
<organism evidence="1 2">
    <name type="scientific">Natronocella acetinitrilica</name>
    <dbReference type="NCBI Taxonomy" id="414046"/>
    <lineage>
        <taxon>Bacteria</taxon>
        <taxon>Pseudomonadati</taxon>
        <taxon>Pseudomonadota</taxon>
        <taxon>Gammaproteobacteria</taxon>
        <taxon>Chromatiales</taxon>
        <taxon>Ectothiorhodospiraceae</taxon>
        <taxon>Natronocella</taxon>
    </lineage>
</organism>
<sequence>MIIVGILIAAAPPLPWSACYALSVLFGMSHGLANSVTLINSTNFHEFIPGLLTGASLAMLGGDERNKFLRPLRLAE</sequence>
<reference evidence="1" key="1">
    <citation type="submission" date="2022-03" db="EMBL/GenBank/DDBJ databases">
        <title>Genomic Encyclopedia of Type Strains, Phase III (KMG-III): the genomes of soil and plant-associated and newly described type strains.</title>
        <authorList>
            <person name="Whitman W."/>
        </authorList>
    </citation>
    <scope>NUCLEOTIDE SEQUENCE</scope>
    <source>
        <strain evidence="1">ANL 6-2</strain>
    </source>
</reference>
<proteinExistence type="predicted"/>
<comment type="caution">
    <text evidence="1">The sequence shown here is derived from an EMBL/GenBank/DDBJ whole genome shotgun (WGS) entry which is preliminary data.</text>
</comment>
<dbReference type="Proteomes" id="UP001205843">
    <property type="component" value="Unassembled WGS sequence"/>
</dbReference>
<dbReference type="AlphaFoldDB" id="A0AAE3G0U4"/>
<gene>
    <name evidence="1" type="ORF">J2T57_000517</name>
</gene>
<keyword evidence="2" id="KW-1185">Reference proteome</keyword>
<accession>A0AAE3G0U4</accession>
<protein>
    <submittedName>
        <fullName evidence="1">Hydrogenase/urease accessory protein HupE</fullName>
    </submittedName>
</protein>